<evidence type="ECO:0000256" key="1">
    <source>
        <dbReference type="SAM" id="MobiDB-lite"/>
    </source>
</evidence>
<keyword evidence="4" id="KW-1185">Reference proteome</keyword>
<dbReference type="GO" id="GO:0006508">
    <property type="term" value="P:proteolysis"/>
    <property type="evidence" value="ECO:0007669"/>
    <property type="project" value="InterPro"/>
</dbReference>
<dbReference type="PANTHER" id="PTHR32060">
    <property type="entry name" value="TAIL-SPECIFIC PROTEASE"/>
    <property type="match status" value="1"/>
</dbReference>
<dbReference type="SUPFAM" id="SSF52096">
    <property type="entry name" value="ClpP/crotonase"/>
    <property type="match status" value="1"/>
</dbReference>
<dbReference type="Pfam" id="PF14684">
    <property type="entry name" value="Tricorn_C1"/>
    <property type="match status" value="1"/>
</dbReference>
<dbReference type="InterPro" id="IPR005151">
    <property type="entry name" value="Tail-specific_protease"/>
</dbReference>
<dbReference type="CDD" id="cd07562">
    <property type="entry name" value="Peptidase_S41_TRI"/>
    <property type="match status" value="1"/>
</dbReference>
<dbReference type="OrthoDB" id="9758793at2"/>
<dbReference type="SUPFAM" id="SSF50156">
    <property type="entry name" value="PDZ domain-like"/>
    <property type="match status" value="1"/>
</dbReference>
<dbReference type="GO" id="GO:0004175">
    <property type="term" value="F:endopeptidase activity"/>
    <property type="evidence" value="ECO:0007669"/>
    <property type="project" value="TreeGrafter"/>
</dbReference>
<dbReference type="Gene3D" id="3.30.750.44">
    <property type="match status" value="1"/>
</dbReference>
<gene>
    <name evidence="3" type="ORF">FOY91_06435</name>
</gene>
<dbReference type="InterPro" id="IPR029045">
    <property type="entry name" value="ClpP/crotonase-like_dom_sf"/>
</dbReference>
<dbReference type="InterPro" id="IPR041489">
    <property type="entry name" value="PDZ_6"/>
</dbReference>
<feature type="region of interest" description="Disordered" evidence="1">
    <location>
        <begin position="1"/>
        <end position="21"/>
    </location>
</feature>
<proteinExistence type="predicted"/>
<evidence type="ECO:0000313" key="3">
    <source>
        <dbReference type="EMBL" id="TVV75630.1"/>
    </source>
</evidence>
<dbReference type="Pfam" id="PF17820">
    <property type="entry name" value="PDZ_6"/>
    <property type="match status" value="1"/>
</dbReference>
<name>A0A558R8C1_9SPHN</name>
<dbReference type="EMBL" id="VNIM01000018">
    <property type="protein sequence ID" value="TVV75630.1"/>
    <property type="molecule type" value="Genomic_DNA"/>
</dbReference>
<dbReference type="PANTHER" id="PTHR32060:SF22">
    <property type="entry name" value="CARBOXYL-TERMINAL-PROCESSING PEPTIDASE 3, CHLOROPLASTIC"/>
    <property type="match status" value="1"/>
</dbReference>
<dbReference type="Pfam" id="PF03572">
    <property type="entry name" value="Peptidase_S41"/>
    <property type="match status" value="1"/>
</dbReference>
<sequence length="462" mass="49503">MAFSENDDPCPPAGMRSAGGGRVTAFRSSRWDAVYAASRRRWMSGIRAALSARATQVVAGPRAPGRSRLGVVCPMRWPGWTGAIAAALLAFATPAFAAPPSAVQAANVRVFDKAWSLVARRYWDRDLHGLDWAAERDRFLPAARDATDTRALYAAINALLARLGDSHVYAVSPERRDFARAVGKGEAESGFGFDAYESGGRWRVRAVRPEGPAARAGMRIGWVLVSVDGRPVDVDAHFGTADTATLVLEDEFGRRHTLMLEGEPLPPVPSRRALRLGGGVLLLAFDQFAPGDDRWLRREIEDIPDLRGVILDLRENEGGEAEVLDRVAGLFANGRQVVLRLNARSERAEKTSGRAVWLGPLAVLIGPRSASAAEALAAFLDESERAQTVGERTAGALTAGAEHRLPDGGRLTVAEHDVRTPGGARLEAVGLAPRYPVTPTLAQLRAGADPALAKAVALVSDR</sequence>
<dbReference type="InterPro" id="IPR028204">
    <property type="entry name" value="Tricorn_C1"/>
</dbReference>
<dbReference type="SMART" id="SM00245">
    <property type="entry name" value="TSPc"/>
    <property type="match status" value="1"/>
</dbReference>
<dbReference type="Gene3D" id="2.30.42.10">
    <property type="match status" value="1"/>
</dbReference>
<evidence type="ECO:0000313" key="4">
    <source>
        <dbReference type="Proteomes" id="UP000318681"/>
    </source>
</evidence>
<dbReference type="Gene3D" id="3.90.226.10">
    <property type="entry name" value="2-enoyl-CoA Hydratase, Chain A, domain 1"/>
    <property type="match status" value="1"/>
</dbReference>
<dbReference type="Proteomes" id="UP000318681">
    <property type="component" value="Unassembled WGS sequence"/>
</dbReference>
<dbReference type="InterPro" id="IPR036034">
    <property type="entry name" value="PDZ_sf"/>
</dbReference>
<protein>
    <recommendedName>
        <fullName evidence="2">Tail specific protease domain-containing protein</fullName>
    </recommendedName>
</protein>
<accession>A0A558R8C1</accession>
<reference evidence="3 4" key="1">
    <citation type="submission" date="2019-07" db="EMBL/GenBank/DDBJ databases">
        <title>Sphingomonas solaris sp. nov., isolated from a solar panel from Boston, Massachusetts.</title>
        <authorList>
            <person name="Tanner K."/>
            <person name="Pascual J."/>
            <person name="Mancuso C."/>
            <person name="Pereto J."/>
            <person name="Khalil A."/>
            <person name="Vilanova C."/>
        </authorList>
    </citation>
    <scope>NUCLEOTIDE SEQUENCE [LARGE SCALE GENOMIC DNA]</scope>
    <source>
        <strain evidence="3 4">R4DWN</strain>
    </source>
</reference>
<dbReference type="AlphaFoldDB" id="A0A558R8C1"/>
<evidence type="ECO:0000259" key="2">
    <source>
        <dbReference type="SMART" id="SM00245"/>
    </source>
</evidence>
<dbReference type="GO" id="GO:0008236">
    <property type="term" value="F:serine-type peptidase activity"/>
    <property type="evidence" value="ECO:0007669"/>
    <property type="project" value="InterPro"/>
</dbReference>
<comment type="caution">
    <text evidence="3">The sequence shown here is derived from an EMBL/GenBank/DDBJ whole genome shotgun (WGS) entry which is preliminary data.</text>
</comment>
<feature type="domain" description="Tail specific protease" evidence="2">
    <location>
        <begin position="253"/>
        <end position="438"/>
    </location>
</feature>
<organism evidence="3 4">
    <name type="scientific">Alterirhizorhabdus solaris</name>
    <dbReference type="NCBI Taxonomy" id="2529389"/>
    <lineage>
        <taxon>Bacteria</taxon>
        <taxon>Pseudomonadati</taxon>
        <taxon>Pseudomonadota</taxon>
        <taxon>Alphaproteobacteria</taxon>
        <taxon>Sphingomonadales</taxon>
        <taxon>Rhizorhabdaceae</taxon>
        <taxon>Alterirhizorhabdus</taxon>
    </lineage>
</organism>